<organism evidence="1 2">
    <name type="scientific">SAR86 cluster bacterium</name>
    <dbReference type="NCBI Taxonomy" id="2030880"/>
    <lineage>
        <taxon>Bacteria</taxon>
        <taxon>Pseudomonadati</taxon>
        <taxon>Pseudomonadota</taxon>
        <taxon>Gammaproteobacteria</taxon>
        <taxon>SAR86 cluster</taxon>
    </lineage>
</organism>
<dbReference type="PANTHER" id="PTHR31270">
    <property type="entry name" value="GLUTAMINYL-PEPTIDE CYCLOTRANSFERASE"/>
    <property type="match status" value="1"/>
</dbReference>
<reference evidence="2" key="1">
    <citation type="submission" date="2017-08" db="EMBL/GenBank/DDBJ databases">
        <title>A dynamic microbial community with high functional redundancy inhabits the cold, oxic subseafloor aquifer.</title>
        <authorList>
            <person name="Tully B.J."/>
            <person name="Wheat C.G."/>
            <person name="Glazer B.T."/>
            <person name="Huber J.A."/>
        </authorList>
    </citation>
    <scope>NUCLEOTIDE SEQUENCE [LARGE SCALE GENOMIC DNA]</scope>
</reference>
<evidence type="ECO:0000313" key="2">
    <source>
        <dbReference type="Proteomes" id="UP000218327"/>
    </source>
</evidence>
<sequence>MLLVTQPLFAQEQTPRYGFKVVNTYPHDINSFTQGLVYQDGFLFEGTGKKGQSFLSKINLNDADVLMSKRLSSRYFGEGIEIVNDKIYQLTWQAHIVFVYEKDSFEQIETHYNATQGWGLTWDGEALILSDGSATLQFMNPETFAPERKIEVTFNGNPVSQLNELEYINGEVWANVWQTNFILRIDPVTGLVNSIIDLSGLSEQTQLGSSEAVLNGIAWDAEQKRLFVTGKHWSNLFEIELVPL</sequence>
<proteinExistence type="predicted"/>
<dbReference type="SUPFAM" id="SSF63825">
    <property type="entry name" value="YWTD domain"/>
    <property type="match status" value="1"/>
</dbReference>
<protein>
    <submittedName>
        <fullName evidence="1">Glutamine cyclotransferase</fullName>
    </submittedName>
</protein>
<comment type="caution">
    <text evidence="1">The sequence shown here is derived from an EMBL/GenBank/DDBJ whole genome shotgun (WGS) entry which is preliminary data.</text>
</comment>
<dbReference type="GO" id="GO:0016603">
    <property type="term" value="F:glutaminyl-peptide cyclotransferase activity"/>
    <property type="evidence" value="ECO:0007669"/>
    <property type="project" value="InterPro"/>
</dbReference>
<evidence type="ECO:0000313" key="1">
    <source>
        <dbReference type="EMBL" id="PCJ23588.1"/>
    </source>
</evidence>
<dbReference type="Proteomes" id="UP000218327">
    <property type="component" value="Unassembled WGS sequence"/>
</dbReference>
<dbReference type="EMBL" id="NVVJ01000037">
    <property type="protein sequence ID" value="PCJ23588.1"/>
    <property type="molecule type" value="Genomic_DNA"/>
</dbReference>
<gene>
    <name evidence="1" type="ORF">COA96_11530</name>
</gene>
<dbReference type="InterPro" id="IPR007788">
    <property type="entry name" value="QCT"/>
</dbReference>
<dbReference type="AlphaFoldDB" id="A0A2A5AXR8"/>
<name>A0A2A5AXR8_9GAMM</name>
<accession>A0A2A5AXR8</accession>
<dbReference type="Pfam" id="PF05096">
    <property type="entry name" value="Glu_cyclase_2"/>
    <property type="match status" value="1"/>
</dbReference>
<dbReference type="PANTHER" id="PTHR31270:SF1">
    <property type="entry name" value="GLUTAMINYL-PEPTIDE CYCLOTRANSFERASE"/>
    <property type="match status" value="1"/>
</dbReference>
<keyword evidence="1" id="KW-0808">Transferase</keyword>